<comment type="pathway">
    <text evidence="5">Nitrogen metabolism; (S)-allantoin degradation.</text>
</comment>
<dbReference type="InterPro" id="IPR011051">
    <property type="entry name" value="RmlC_Cupin_sf"/>
</dbReference>
<evidence type="ECO:0000256" key="2">
    <source>
        <dbReference type="ARBA" id="ARBA00022631"/>
    </source>
</evidence>
<dbReference type="GO" id="GO:0050385">
    <property type="term" value="F:ureidoglycolate lyase activity"/>
    <property type="evidence" value="ECO:0007669"/>
    <property type="project" value="UniProtKB-UniRule"/>
</dbReference>
<dbReference type="NCBIfam" id="NF009932">
    <property type="entry name" value="PRK13395.1"/>
    <property type="match status" value="1"/>
</dbReference>
<dbReference type="AlphaFoldDB" id="A0A4V3DLD8"/>
<dbReference type="InterPro" id="IPR047233">
    <property type="entry name" value="UAH_cupin"/>
</dbReference>
<gene>
    <name evidence="5" type="primary">allA</name>
    <name evidence="6" type="ORF">DFR29_11947</name>
</gene>
<comment type="similarity">
    <text evidence="5">Belongs to the ureidoglycolate lyase family.</text>
</comment>
<comment type="cofactor">
    <cofactor evidence="5">
        <name>Ni(2+)</name>
        <dbReference type="ChEBI" id="CHEBI:49786"/>
    </cofactor>
</comment>
<dbReference type="GO" id="GO:0006145">
    <property type="term" value="P:purine nucleobase catabolic process"/>
    <property type="evidence" value="ECO:0007669"/>
    <property type="project" value="UniProtKB-UniRule"/>
</dbReference>
<dbReference type="Pfam" id="PF04115">
    <property type="entry name" value="Ureidogly_lyase"/>
    <property type="match status" value="1"/>
</dbReference>
<dbReference type="CDD" id="cd20298">
    <property type="entry name" value="cupin_UAH"/>
    <property type="match status" value="1"/>
</dbReference>
<evidence type="ECO:0000256" key="5">
    <source>
        <dbReference type="HAMAP-Rule" id="MF_00616"/>
    </source>
</evidence>
<reference evidence="6 7" key="1">
    <citation type="submission" date="2019-03" db="EMBL/GenBank/DDBJ databases">
        <title>Genomic Encyclopedia of Type Strains, Phase IV (KMG-IV): sequencing the most valuable type-strain genomes for metagenomic binning, comparative biology and taxonomic classification.</title>
        <authorList>
            <person name="Goeker M."/>
        </authorList>
    </citation>
    <scope>NUCLEOTIDE SEQUENCE [LARGE SCALE GENOMIC DNA]</scope>
    <source>
        <strain evidence="6 7">DSM 21667</strain>
    </source>
</reference>
<dbReference type="SUPFAM" id="SSF51182">
    <property type="entry name" value="RmlC-like cupins"/>
    <property type="match status" value="1"/>
</dbReference>
<evidence type="ECO:0000256" key="1">
    <source>
        <dbReference type="ARBA" id="ARBA00011738"/>
    </source>
</evidence>
<dbReference type="Proteomes" id="UP000295293">
    <property type="component" value="Unassembled WGS sequence"/>
</dbReference>
<proteinExistence type="inferred from homology"/>
<evidence type="ECO:0000256" key="4">
    <source>
        <dbReference type="ARBA" id="ARBA00047684"/>
    </source>
</evidence>
<sequence length="166" mass="17955">MNRSIALAVEPLTRDAFAPFGDVIEAASAARTYAINAGTTTRFHDLATVDTDREGGRPIVSLFRAQPRELPFTVTMLERHPLGSQAFVPVSKKPYLVVVAETPDAVPRLFLARNGQGVNYRAGTWHHPLLALGEVSDFLVIDRGGPGNNCDEATLAATYQIPGNLE</sequence>
<evidence type="ECO:0000256" key="3">
    <source>
        <dbReference type="ARBA" id="ARBA00023239"/>
    </source>
</evidence>
<comment type="catalytic activity">
    <reaction evidence="4 5">
        <text>(S)-ureidoglycolate = urea + glyoxylate</text>
        <dbReference type="Rhea" id="RHEA:11304"/>
        <dbReference type="ChEBI" id="CHEBI:16199"/>
        <dbReference type="ChEBI" id="CHEBI:36655"/>
        <dbReference type="ChEBI" id="CHEBI:57296"/>
        <dbReference type="EC" id="4.3.2.3"/>
    </reaction>
</comment>
<organism evidence="6 7">
    <name type="scientific">Tahibacter aquaticus</name>
    <dbReference type="NCBI Taxonomy" id="520092"/>
    <lineage>
        <taxon>Bacteria</taxon>
        <taxon>Pseudomonadati</taxon>
        <taxon>Pseudomonadota</taxon>
        <taxon>Gammaproteobacteria</taxon>
        <taxon>Lysobacterales</taxon>
        <taxon>Rhodanobacteraceae</taxon>
        <taxon>Tahibacter</taxon>
    </lineage>
</organism>
<dbReference type="PANTHER" id="PTHR21221:SF1">
    <property type="entry name" value="UREIDOGLYCOLATE LYASE"/>
    <property type="match status" value="1"/>
</dbReference>
<keyword evidence="3 5" id="KW-0456">Lyase</keyword>
<evidence type="ECO:0000313" key="7">
    <source>
        <dbReference type="Proteomes" id="UP000295293"/>
    </source>
</evidence>
<dbReference type="InterPro" id="IPR023525">
    <property type="entry name" value="Ureidogly_lyase_bac"/>
</dbReference>
<dbReference type="OrthoDB" id="9804602at2"/>
<dbReference type="PANTHER" id="PTHR21221">
    <property type="entry name" value="UREIDOGLYCOLATE HYDROLASE"/>
    <property type="match status" value="1"/>
</dbReference>
<dbReference type="GO" id="GO:0000256">
    <property type="term" value="P:allantoin catabolic process"/>
    <property type="evidence" value="ECO:0007669"/>
    <property type="project" value="UniProtKB-UniRule"/>
</dbReference>
<dbReference type="PIRSF" id="PIRSF017306">
    <property type="entry name" value="Ureidogly_hydro"/>
    <property type="match status" value="1"/>
</dbReference>
<protein>
    <recommendedName>
        <fullName evidence="5">Ureidoglycolate lyase</fullName>
        <ecNumber evidence="5">4.3.2.3</ecNumber>
    </recommendedName>
    <alternativeName>
        <fullName evidence="5">Ureidoglycolatase</fullName>
    </alternativeName>
</protein>
<dbReference type="EMBL" id="SNZH01000019">
    <property type="protein sequence ID" value="TDR38719.1"/>
    <property type="molecule type" value="Genomic_DNA"/>
</dbReference>
<dbReference type="EC" id="4.3.2.3" evidence="5"/>
<evidence type="ECO:0000313" key="6">
    <source>
        <dbReference type="EMBL" id="TDR38719.1"/>
    </source>
</evidence>
<comment type="subunit">
    <text evidence="1 5">Homodimer.</text>
</comment>
<dbReference type="RefSeq" id="WP_133821261.1">
    <property type="nucleotide sequence ID" value="NZ_SNZH01000019.1"/>
</dbReference>
<dbReference type="InterPro" id="IPR024060">
    <property type="entry name" value="Ureidoglycolate_lyase_dom_sf"/>
</dbReference>
<comment type="function">
    <text evidence="5">Catalyzes the catabolism of the allantoin degradation intermediate (S)-ureidoglycolate, generating urea and glyoxylate. Involved in the utilization of allantoin as nitrogen source.</text>
</comment>
<dbReference type="GO" id="GO:0004848">
    <property type="term" value="F:ureidoglycolate hydrolase activity"/>
    <property type="evidence" value="ECO:0007669"/>
    <property type="project" value="InterPro"/>
</dbReference>
<dbReference type="HAMAP" id="MF_00616">
    <property type="entry name" value="Ureidogly_lyase"/>
    <property type="match status" value="1"/>
</dbReference>
<dbReference type="UniPathway" id="UPA00395"/>
<dbReference type="Gene3D" id="2.60.120.480">
    <property type="entry name" value="Ureidoglycolate hydrolase"/>
    <property type="match status" value="1"/>
</dbReference>
<keyword evidence="2 5" id="KW-0659">Purine metabolism</keyword>
<name>A0A4V3DLD8_9GAMM</name>
<comment type="caution">
    <text evidence="6">The sequence shown here is derived from an EMBL/GenBank/DDBJ whole genome shotgun (WGS) entry which is preliminary data.</text>
</comment>
<keyword evidence="7" id="KW-1185">Reference proteome</keyword>
<accession>A0A4V3DLD8</accession>
<dbReference type="InterPro" id="IPR007247">
    <property type="entry name" value="Ureidogly_lyase"/>
</dbReference>